<dbReference type="RefSeq" id="WP_015756121.1">
    <property type="nucleotide sequence ID" value="NC_013216.1"/>
</dbReference>
<keyword evidence="2" id="KW-1185">Reference proteome</keyword>
<name>C8W550_DESAS</name>
<organism evidence="1 2">
    <name type="scientific">Desulfofarcimen acetoxidans (strain ATCC 49208 / DSM 771 / KCTC 5769 / VKM B-1644 / 5575)</name>
    <name type="common">Desulfotomaculum acetoxidans</name>
    <dbReference type="NCBI Taxonomy" id="485916"/>
    <lineage>
        <taxon>Bacteria</taxon>
        <taxon>Bacillati</taxon>
        <taxon>Bacillota</taxon>
        <taxon>Clostridia</taxon>
        <taxon>Eubacteriales</taxon>
        <taxon>Peptococcaceae</taxon>
        <taxon>Desulfofarcimen</taxon>
    </lineage>
</organism>
<proteinExistence type="predicted"/>
<evidence type="ECO:0000313" key="2">
    <source>
        <dbReference type="Proteomes" id="UP000002217"/>
    </source>
</evidence>
<dbReference type="AlphaFoldDB" id="C8W550"/>
<dbReference type="STRING" id="485916.Dtox_0474"/>
<dbReference type="KEGG" id="dae:Dtox_0474"/>
<dbReference type="EMBL" id="CP001720">
    <property type="protein sequence ID" value="ACV61402.1"/>
    <property type="molecule type" value="Genomic_DNA"/>
</dbReference>
<dbReference type="OrthoDB" id="1996801at2"/>
<reference evidence="1 2" key="1">
    <citation type="journal article" date="2009" name="Stand. Genomic Sci.">
        <title>Complete genome sequence of Desulfotomaculum acetoxidans type strain (5575).</title>
        <authorList>
            <person name="Spring S."/>
            <person name="Lapidus A."/>
            <person name="Schroder M."/>
            <person name="Gleim D."/>
            <person name="Sims D."/>
            <person name="Meincke L."/>
            <person name="Glavina Del Rio T."/>
            <person name="Tice H."/>
            <person name="Copeland A."/>
            <person name="Cheng J.F."/>
            <person name="Lucas S."/>
            <person name="Chen F."/>
            <person name="Nolan M."/>
            <person name="Bruce D."/>
            <person name="Goodwin L."/>
            <person name="Pitluck S."/>
            <person name="Ivanova N."/>
            <person name="Mavromatis K."/>
            <person name="Mikhailova N."/>
            <person name="Pati A."/>
            <person name="Chen A."/>
            <person name="Palaniappan K."/>
            <person name="Land M."/>
            <person name="Hauser L."/>
            <person name="Chang Y.J."/>
            <person name="Jeffries C.D."/>
            <person name="Chain P."/>
            <person name="Saunders E."/>
            <person name="Brettin T."/>
            <person name="Detter J.C."/>
            <person name="Goker M."/>
            <person name="Bristow J."/>
            <person name="Eisen J.A."/>
            <person name="Markowitz V."/>
            <person name="Hugenholtz P."/>
            <person name="Kyrpides N.C."/>
            <person name="Klenk H.P."/>
            <person name="Han C."/>
        </authorList>
    </citation>
    <scope>NUCLEOTIDE SEQUENCE [LARGE SCALE GENOMIC DNA]</scope>
    <source>
        <strain evidence="2">ATCC 49208 / DSM 771 / VKM B-1644</strain>
    </source>
</reference>
<accession>C8W550</accession>
<dbReference type="Proteomes" id="UP000002217">
    <property type="component" value="Chromosome"/>
</dbReference>
<protein>
    <submittedName>
        <fullName evidence="1">Uncharacterized protein</fullName>
    </submittedName>
</protein>
<evidence type="ECO:0000313" key="1">
    <source>
        <dbReference type="EMBL" id="ACV61402.1"/>
    </source>
</evidence>
<gene>
    <name evidence="1" type="ordered locus">Dtox_0474</name>
</gene>
<sequence>MDIACNGPGGYRRFHKMEGGDGQITFQGKSPGRYLLLARRKLQEGEEEVYDELSLTSTFAIMIKK</sequence>
<dbReference type="HOGENOM" id="CLU_2842567_0_0_9"/>